<organism evidence="11 12">
    <name type="scientific">Poriferisphaera corsica</name>
    <dbReference type="NCBI Taxonomy" id="2528020"/>
    <lineage>
        <taxon>Bacteria</taxon>
        <taxon>Pseudomonadati</taxon>
        <taxon>Planctomycetota</taxon>
        <taxon>Phycisphaerae</taxon>
        <taxon>Phycisphaerales</taxon>
        <taxon>Phycisphaeraceae</taxon>
        <taxon>Poriferisphaera</taxon>
    </lineage>
</organism>
<evidence type="ECO:0000259" key="10">
    <source>
        <dbReference type="SMART" id="SM00739"/>
    </source>
</evidence>
<dbReference type="SUPFAM" id="SSF82679">
    <property type="entry name" value="N-utilization substance G protein NusG, N-terminal domain"/>
    <property type="match status" value="1"/>
</dbReference>
<evidence type="ECO:0000256" key="6">
    <source>
        <dbReference type="NCBIfam" id="TIGR00922"/>
    </source>
</evidence>
<dbReference type="GO" id="GO:0006354">
    <property type="term" value="P:DNA-templated transcription elongation"/>
    <property type="evidence" value="ECO:0007669"/>
    <property type="project" value="UniProtKB-UniRule"/>
</dbReference>
<dbReference type="CDD" id="cd09891">
    <property type="entry name" value="NGN_Bact_1"/>
    <property type="match status" value="1"/>
</dbReference>
<dbReference type="CDD" id="cd06091">
    <property type="entry name" value="KOW_NusG"/>
    <property type="match status" value="1"/>
</dbReference>
<dbReference type="HAMAP" id="MF_00948">
    <property type="entry name" value="NusG"/>
    <property type="match status" value="1"/>
</dbReference>
<dbReference type="KEGG" id="pcor:KS4_06010"/>
<keyword evidence="12" id="KW-1185">Reference proteome</keyword>
<evidence type="ECO:0000256" key="2">
    <source>
        <dbReference type="ARBA" id="ARBA00022814"/>
    </source>
</evidence>
<dbReference type="EMBL" id="CP036425">
    <property type="protein sequence ID" value="QDU32569.1"/>
    <property type="molecule type" value="Genomic_DNA"/>
</dbReference>
<comment type="function">
    <text evidence="5 7">Participates in transcription elongation, termination and antitermination.</text>
</comment>
<evidence type="ECO:0000256" key="1">
    <source>
        <dbReference type="ARBA" id="ARBA00022472"/>
    </source>
</evidence>
<evidence type="ECO:0000256" key="5">
    <source>
        <dbReference type="HAMAP-Rule" id="MF_00948"/>
    </source>
</evidence>
<feature type="domain" description="NusG-like N-terminal" evidence="9">
    <location>
        <begin position="50"/>
        <end position="164"/>
    </location>
</feature>
<dbReference type="GO" id="GO:0032784">
    <property type="term" value="P:regulation of DNA-templated transcription elongation"/>
    <property type="evidence" value="ECO:0007669"/>
    <property type="project" value="InterPro"/>
</dbReference>
<dbReference type="Proteomes" id="UP000317369">
    <property type="component" value="Chromosome"/>
</dbReference>
<dbReference type="InterPro" id="IPR005824">
    <property type="entry name" value="KOW"/>
</dbReference>
<feature type="compositionally biased region" description="Polar residues" evidence="8">
    <location>
        <begin position="1"/>
        <end position="10"/>
    </location>
</feature>
<dbReference type="GO" id="GO:0006353">
    <property type="term" value="P:DNA-templated transcription termination"/>
    <property type="evidence" value="ECO:0007669"/>
    <property type="project" value="UniProtKB-UniRule"/>
</dbReference>
<dbReference type="OrthoDB" id="9809075at2"/>
<evidence type="ECO:0000259" key="9">
    <source>
        <dbReference type="SMART" id="SM00738"/>
    </source>
</evidence>
<dbReference type="InterPro" id="IPR006645">
    <property type="entry name" value="NGN-like_dom"/>
</dbReference>
<dbReference type="InterPro" id="IPR036735">
    <property type="entry name" value="NGN_dom_sf"/>
</dbReference>
<accession>A0A517YQR5</accession>
<dbReference type="SMART" id="SM00739">
    <property type="entry name" value="KOW"/>
    <property type="match status" value="1"/>
</dbReference>
<keyword evidence="3 5" id="KW-0805">Transcription regulation</keyword>
<proteinExistence type="inferred from homology"/>
<evidence type="ECO:0000256" key="7">
    <source>
        <dbReference type="RuleBase" id="RU000538"/>
    </source>
</evidence>
<sequence length="232" mass="25923">MSEQDNPTTDSPEEIVSEDATTDSNAPALPDGPKPGDDIAPEDEPMVYPGMNWFVLRVASNKEDYVRQTLLSKLKIEGFVHLVNRILVPTEKEKTIKAGKQKIIEKKLYPGYVFVEMRLENDGRIPQDVFFLIKETTGVGDFIGTAGRPSPMSIPEIEKMQAASKPAEEQPTVKMEFSPGDHVKITGGPFENMEATVDELLPDQGKVRVVVTIFGRATPVELEYWLIEKFEE</sequence>
<dbReference type="PROSITE" id="PS01014">
    <property type="entry name" value="NUSG"/>
    <property type="match status" value="1"/>
</dbReference>
<feature type="compositionally biased region" description="Acidic residues" evidence="8">
    <location>
        <begin position="11"/>
        <end position="21"/>
    </location>
</feature>
<dbReference type="AlphaFoldDB" id="A0A517YQR5"/>
<reference evidence="11 12" key="1">
    <citation type="submission" date="2019-02" db="EMBL/GenBank/DDBJ databases">
        <title>Deep-cultivation of Planctomycetes and their phenomic and genomic characterization uncovers novel biology.</title>
        <authorList>
            <person name="Wiegand S."/>
            <person name="Jogler M."/>
            <person name="Boedeker C."/>
            <person name="Pinto D."/>
            <person name="Vollmers J."/>
            <person name="Rivas-Marin E."/>
            <person name="Kohn T."/>
            <person name="Peeters S.H."/>
            <person name="Heuer A."/>
            <person name="Rast P."/>
            <person name="Oberbeckmann S."/>
            <person name="Bunk B."/>
            <person name="Jeske O."/>
            <person name="Meyerdierks A."/>
            <person name="Storesund J.E."/>
            <person name="Kallscheuer N."/>
            <person name="Luecker S."/>
            <person name="Lage O.M."/>
            <person name="Pohl T."/>
            <person name="Merkel B.J."/>
            <person name="Hornburger P."/>
            <person name="Mueller R.-W."/>
            <person name="Bruemmer F."/>
            <person name="Labrenz M."/>
            <person name="Spormann A.M."/>
            <person name="Op den Camp H."/>
            <person name="Overmann J."/>
            <person name="Amann R."/>
            <person name="Jetten M.S.M."/>
            <person name="Mascher T."/>
            <person name="Medema M.H."/>
            <person name="Devos D.P."/>
            <person name="Kaster A.-K."/>
            <person name="Ovreas L."/>
            <person name="Rohde M."/>
            <person name="Galperin M.Y."/>
            <person name="Jogler C."/>
        </authorList>
    </citation>
    <scope>NUCLEOTIDE SEQUENCE [LARGE SCALE GENOMIC DNA]</scope>
    <source>
        <strain evidence="11 12">KS4</strain>
    </source>
</reference>
<dbReference type="InterPro" id="IPR014722">
    <property type="entry name" value="Rib_uL2_dom2"/>
</dbReference>
<dbReference type="InterPro" id="IPR043425">
    <property type="entry name" value="NusG-like"/>
</dbReference>
<dbReference type="InterPro" id="IPR001062">
    <property type="entry name" value="Transcrpt_antiterm_NusG"/>
</dbReference>
<dbReference type="SUPFAM" id="SSF50104">
    <property type="entry name" value="Translation proteins SH3-like domain"/>
    <property type="match status" value="1"/>
</dbReference>
<dbReference type="Gene3D" id="3.30.70.940">
    <property type="entry name" value="NusG, N-terminal domain"/>
    <property type="match status" value="1"/>
</dbReference>
<keyword evidence="2 5" id="KW-0889">Transcription antitermination</keyword>
<dbReference type="InterPro" id="IPR047050">
    <property type="entry name" value="NGN"/>
</dbReference>
<evidence type="ECO:0000313" key="12">
    <source>
        <dbReference type="Proteomes" id="UP000317369"/>
    </source>
</evidence>
<dbReference type="InterPro" id="IPR008991">
    <property type="entry name" value="Translation_prot_SH3-like_sf"/>
</dbReference>
<evidence type="ECO:0000256" key="4">
    <source>
        <dbReference type="ARBA" id="ARBA00023163"/>
    </source>
</evidence>
<feature type="region of interest" description="Disordered" evidence="8">
    <location>
        <begin position="1"/>
        <end position="42"/>
    </location>
</feature>
<evidence type="ECO:0000313" key="11">
    <source>
        <dbReference type="EMBL" id="QDU32569.1"/>
    </source>
</evidence>
<dbReference type="RefSeq" id="WP_145074365.1">
    <property type="nucleotide sequence ID" value="NZ_CP036425.1"/>
</dbReference>
<dbReference type="PANTHER" id="PTHR30265:SF2">
    <property type="entry name" value="TRANSCRIPTION TERMINATION_ANTITERMINATION PROTEIN NUSG"/>
    <property type="match status" value="1"/>
</dbReference>
<name>A0A517YQR5_9BACT</name>
<evidence type="ECO:0000256" key="3">
    <source>
        <dbReference type="ARBA" id="ARBA00023015"/>
    </source>
</evidence>
<feature type="domain" description="KOW" evidence="10">
    <location>
        <begin position="176"/>
        <end position="203"/>
    </location>
</feature>
<comment type="similarity">
    <text evidence="5 7">Belongs to the NusG family.</text>
</comment>
<dbReference type="Pfam" id="PF00467">
    <property type="entry name" value="KOW"/>
    <property type="match status" value="1"/>
</dbReference>
<keyword evidence="1 5" id="KW-0806">Transcription termination</keyword>
<keyword evidence="4 5" id="KW-0804">Transcription</keyword>
<dbReference type="PANTHER" id="PTHR30265">
    <property type="entry name" value="RHO-INTERACTING TRANSCRIPTION TERMINATION FACTOR NUSG"/>
    <property type="match status" value="1"/>
</dbReference>
<dbReference type="NCBIfam" id="TIGR00922">
    <property type="entry name" value="nusG"/>
    <property type="match status" value="1"/>
</dbReference>
<evidence type="ECO:0000256" key="8">
    <source>
        <dbReference type="SAM" id="MobiDB-lite"/>
    </source>
</evidence>
<dbReference type="PRINTS" id="PR00338">
    <property type="entry name" value="NUSGTNSCPFCT"/>
</dbReference>
<dbReference type="Pfam" id="PF02357">
    <property type="entry name" value="NusG"/>
    <property type="match status" value="1"/>
</dbReference>
<dbReference type="SMART" id="SM00738">
    <property type="entry name" value="NGN"/>
    <property type="match status" value="1"/>
</dbReference>
<dbReference type="GO" id="GO:0005829">
    <property type="term" value="C:cytosol"/>
    <property type="evidence" value="ECO:0007669"/>
    <property type="project" value="TreeGrafter"/>
</dbReference>
<dbReference type="GO" id="GO:0031564">
    <property type="term" value="P:transcription antitermination"/>
    <property type="evidence" value="ECO:0007669"/>
    <property type="project" value="UniProtKB-UniRule"/>
</dbReference>
<protein>
    <recommendedName>
        <fullName evidence="5 6">Transcription termination/antitermination protein NusG</fullName>
    </recommendedName>
</protein>
<dbReference type="InterPro" id="IPR015869">
    <property type="entry name" value="Transcrpt_antiterm_NusG_bac_CS"/>
</dbReference>
<gene>
    <name evidence="5" type="primary">nusG</name>
    <name evidence="11" type="ORF">KS4_06010</name>
</gene>
<dbReference type="Gene3D" id="2.30.30.30">
    <property type="match status" value="1"/>
</dbReference>